<organism evidence="2 3">
    <name type="scientific">Gossypium australe</name>
    <dbReference type="NCBI Taxonomy" id="47621"/>
    <lineage>
        <taxon>Eukaryota</taxon>
        <taxon>Viridiplantae</taxon>
        <taxon>Streptophyta</taxon>
        <taxon>Embryophyta</taxon>
        <taxon>Tracheophyta</taxon>
        <taxon>Spermatophyta</taxon>
        <taxon>Magnoliopsida</taxon>
        <taxon>eudicotyledons</taxon>
        <taxon>Gunneridae</taxon>
        <taxon>Pentapetalae</taxon>
        <taxon>rosids</taxon>
        <taxon>malvids</taxon>
        <taxon>Malvales</taxon>
        <taxon>Malvaceae</taxon>
        <taxon>Malvoideae</taxon>
        <taxon>Gossypium</taxon>
    </lineage>
</organism>
<dbReference type="EMBL" id="SMMG02000002">
    <property type="protein sequence ID" value="KAA3484357.1"/>
    <property type="molecule type" value="Genomic_DNA"/>
</dbReference>
<dbReference type="Pfam" id="PF03732">
    <property type="entry name" value="Retrotrans_gag"/>
    <property type="match status" value="1"/>
</dbReference>
<comment type="caution">
    <text evidence="2">The sequence shown here is derived from an EMBL/GenBank/DDBJ whole genome shotgun (WGS) entry which is preliminary data.</text>
</comment>
<sequence>MQDPPPFAVGNVPCKNPLFNEANNNALRDPPAPPQLLANLHMTHNERTLRDHALPSLDMVQESITRPTIIVNNFEIKLTMIQKFSPISKVVQLIREVVVFRQSEGESFHKAWECFKMLIQKCPHHSFFERMRLEVFYKGLDGNARSRLDGAIGGALMSKMYEDAYKLKKTWH</sequence>
<dbReference type="Proteomes" id="UP000325315">
    <property type="component" value="Unassembled WGS sequence"/>
</dbReference>
<dbReference type="AlphaFoldDB" id="A0A5B6WU35"/>
<dbReference type="InterPro" id="IPR005162">
    <property type="entry name" value="Retrotrans_gag_dom"/>
</dbReference>
<gene>
    <name evidence="2" type="ORF">EPI10_006446</name>
</gene>
<accession>A0A5B6WU35</accession>
<feature type="domain" description="Retrotransposon gag" evidence="1">
    <location>
        <begin position="49"/>
        <end position="141"/>
    </location>
</feature>
<protein>
    <submittedName>
        <fullName evidence="2">Retrotransposon gag protein</fullName>
    </submittedName>
</protein>
<reference evidence="3" key="1">
    <citation type="journal article" date="2019" name="Plant Biotechnol. J.">
        <title>Genome sequencing of the Australian wild diploid species Gossypium australe highlights disease resistance and delayed gland morphogenesis.</title>
        <authorList>
            <person name="Cai Y."/>
            <person name="Cai X."/>
            <person name="Wang Q."/>
            <person name="Wang P."/>
            <person name="Zhang Y."/>
            <person name="Cai C."/>
            <person name="Xu Y."/>
            <person name="Wang K."/>
            <person name="Zhou Z."/>
            <person name="Wang C."/>
            <person name="Geng S."/>
            <person name="Li B."/>
            <person name="Dong Q."/>
            <person name="Hou Y."/>
            <person name="Wang H."/>
            <person name="Ai P."/>
            <person name="Liu Z."/>
            <person name="Yi F."/>
            <person name="Sun M."/>
            <person name="An G."/>
            <person name="Cheng J."/>
            <person name="Zhang Y."/>
            <person name="Shi Q."/>
            <person name="Xie Y."/>
            <person name="Shi X."/>
            <person name="Chang Y."/>
            <person name="Huang F."/>
            <person name="Chen Y."/>
            <person name="Hong S."/>
            <person name="Mi L."/>
            <person name="Sun Q."/>
            <person name="Zhang L."/>
            <person name="Zhou B."/>
            <person name="Peng R."/>
            <person name="Zhang X."/>
            <person name="Liu F."/>
        </authorList>
    </citation>
    <scope>NUCLEOTIDE SEQUENCE [LARGE SCALE GENOMIC DNA]</scope>
    <source>
        <strain evidence="3">cv. PA1801</strain>
    </source>
</reference>
<dbReference type="OrthoDB" id="999762at2759"/>
<evidence type="ECO:0000259" key="1">
    <source>
        <dbReference type="Pfam" id="PF03732"/>
    </source>
</evidence>
<keyword evidence="3" id="KW-1185">Reference proteome</keyword>
<evidence type="ECO:0000313" key="2">
    <source>
        <dbReference type="EMBL" id="KAA3484357.1"/>
    </source>
</evidence>
<proteinExistence type="predicted"/>
<evidence type="ECO:0000313" key="3">
    <source>
        <dbReference type="Proteomes" id="UP000325315"/>
    </source>
</evidence>
<name>A0A5B6WU35_9ROSI</name>